<organism evidence="2 3">
    <name type="scientific">Mucuna pruriens</name>
    <name type="common">Velvet bean</name>
    <name type="synonym">Dolichos pruriens</name>
    <dbReference type="NCBI Taxonomy" id="157652"/>
    <lineage>
        <taxon>Eukaryota</taxon>
        <taxon>Viridiplantae</taxon>
        <taxon>Streptophyta</taxon>
        <taxon>Embryophyta</taxon>
        <taxon>Tracheophyta</taxon>
        <taxon>Spermatophyta</taxon>
        <taxon>Magnoliopsida</taxon>
        <taxon>eudicotyledons</taxon>
        <taxon>Gunneridae</taxon>
        <taxon>Pentapetalae</taxon>
        <taxon>rosids</taxon>
        <taxon>fabids</taxon>
        <taxon>Fabales</taxon>
        <taxon>Fabaceae</taxon>
        <taxon>Papilionoideae</taxon>
        <taxon>50 kb inversion clade</taxon>
        <taxon>NPAAA clade</taxon>
        <taxon>indigoferoid/millettioid clade</taxon>
        <taxon>Phaseoleae</taxon>
        <taxon>Mucuna</taxon>
    </lineage>
</organism>
<keyword evidence="1" id="KW-0812">Transmembrane</keyword>
<reference evidence="2" key="1">
    <citation type="submission" date="2018-05" db="EMBL/GenBank/DDBJ databases">
        <title>Draft genome of Mucuna pruriens seed.</title>
        <authorList>
            <person name="Nnadi N.E."/>
            <person name="Vos R."/>
            <person name="Hasami M.H."/>
            <person name="Devisetty U.K."/>
            <person name="Aguiy J.C."/>
        </authorList>
    </citation>
    <scope>NUCLEOTIDE SEQUENCE [LARGE SCALE GENOMIC DNA]</scope>
    <source>
        <strain evidence="2">JCA_2017</strain>
    </source>
</reference>
<comment type="caution">
    <text evidence="2">The sequence shown here is derived from an EMBL/GenBank/DDBJ whole genome shotgun (WGS) entry which is preliminary data.</text>
</comment>
<accession>A0A371EA66</accession>
<keyword evidence="1" id="KW-1133">Transmembrane helix</keyword>
<evidence type="ECO:0000313" key="3">
    <source>
        <dbReference type="Proteomes" id="UP000257109"/>
    </source>
</evidence>
<keyword evidence="1" id="KW-0472">Membrane</keyword>
<dbReference type="EMBL" id="QJKJ01015183">
    <property type="protein sequence ID" value="RDX62936.1"/>
    <property type="molecule type" value="Genomic_DNA"/>
</dbReference>
<keyword evidence="3" id="KW-1185">Reference proteome</keyword>
<name>A0A371EA66_MUCPR</name>
<feature type="transmembrane region" description="Helical" evidence="1">
    <location>
        <begin position="40"/>
        <end position="60"/>
    </location>
</feature>
<sequence>SISHAHIVLPLYVDGMMVPLAKQFEMNDLALFNTFYGLNLVYLIITRLDIAYAILVNYFVVSPTLIYWITVLFIFCYFHDTQISFIFLLRISKKQVIVSRPSTKA</sequence>
<proteinExistence type="predicted"/>
<feature type="non-terminal residue" evidence="2">
    <location>
        <position position="1"/>
    </location>
</feature>
<evidence type="ECO:0000256" key="1">
    <source>
        <dbReference type="SAM" id="Phobius"/>
    </source>
</evidence>
<gene>
    <name evidence="2" type="ORF">CR513_58685</name>
</gene>
<evidence type="ECO:0000313" key="2">
    <source>
        <dbReference type="EMBL" id="RDX62936.1"/>
    </source>
</evidence>
<dbReference type="AlphaFoldDB" id="A0A371EA66"/>
<feature type="transmembrane region" description="Helical" evidence="1">
    <location>
        <begin position="66"/>
        <end position="89"/>
    </location>
</feature>
<protein>
    <submittedName>
        <fullName evidence="2">Uncharacterized protein</fullName>
    </submittedName>
</protein>
<dbReference type="Proteomes" id="UP000257109">
    <property type="component" value="Unassembled WGS sequence"/>
</dbReference>